<dbReference type="EMBL" id="SDKC01000001">
    <property type="protein sequence ID" value="RXS74611.1"/>
    <property type="molecule type" value="Genomic_DNA"/>
</dbReference>
<keyword evidence="2" id="KW-0472">Membrane</keyword>
<feature type="compositionally biased region" description="Basic and acidic residues" evidence="1">
    <location>
        <begin position="12"/>
        <end position="22"/>
    </location>
</feature>
<keyword evidence="4" id="KW-1185">Reference proteome</keyword>
<gene>
    <name evidence="3" type="ORF">ETP43_04915</name>
</gene>
<comment type="caution">
    <text evidence="3">The sequence shown here is derived from an EMBL/GenBank/DDBJ whole genome shotgun (WGS) entry which is preliminary data.</text>
</comment>
<accession>A0A4Q1RG54</accession>
<feature type="region of interest" description="Disordered" evidence="1">
    <location>
        <begin position="1"/>
        <end position="44"/>
    </location>
</feature>
<protein>
    <submittedName>
        <fullName evidence="3">Uncharacterized protein</fullName>
    </submittedName>
</protein>
<name>A0A4Q1RG54_9FIRM</name>
<keyword evidence="2" id="KW-1133">Transmembrane helix</keyword>
<dbReference type="Proteomes" id="UP000290106">
    <property type="component" value="Unassembled WGS sequence"/>
</dbReference>
<evidence type="ECO:0000256" key="1">
    <source>
        <dbReference type="SAM" id="MobiDB-lite"/>
    </source>
</evidence>
<feature type="compositionally biased region" description="Basic residues" evidence="1">
    <location>
        <begin position="1"/>
        <end position="11"/>
    </location>
</feature>
<sequence length="358" mass="40520">MRDKKEKKKRKFKEEPGAKITEESTGETSADSFEEDGEPEEKNWWKRRRKKKFRQEQLIRIAELEEMMSKYGDEVNPESIVSMYLPHRKRRRIGAALLRLDKLNLALLGMLLLVVVLFIAAFMQEKMGNFTINLDRLELYRKGISIADNGDFDGATARLTATTVADATNISIEDLPADLDDVEGAHNGKNYMAYTYYVRNAGKEDLGYIAKITLDSCAKGAEDAVRVAVWRNGERIVYAEPAADGGDEQGCTSFKSKDTVCTYEEKDFLVGNVDKYTIVIWMEGDDSECVDSIIGGSVQFSMRIDADYDDHTSLLWKFITDIKDTLTGNKPINAAGNEAPNGSYYTDDKITWKTRRNK</sequence>
<dbReference type="OrthoDB" id="1976590at2"/>
<reference evidence="3 4" key="1">
    <citation type="submission" date="2019-01" db="EMBL/GenBank/DDBJ databases">
        <title>Blautia sp. nov. KGMB01111 isolated human feces.</title>
        <authorList>
            <person name="Park J.-E."/>
            <person name="Kim J.-S."/>
            <person name="Park S.-H."/>
        </authorList>
    </citation>
    <scope>NUCLEOTIDE SEQUENCE [LARGE SCALE GENOMIC DNA]</scope>
    <source>
        <strain evidence="3 4">KGMB01111</strain>
    </source>
</reference>
<proteinExistence type="predicted"/>
<keyword evidence="2" id="KW-0812">Transmembrane</keyword>
<evidence type="ECO:0000256" key="2">
    <source>
        <dbReference type="SAM" id="Phobius"/>
    </source>
</evidence>
<dbReference type="AlphaFoldDB" id="A0A4Q1RG54"/>
<evidence type="ECO:0000313" key="4">
    <source>
        <dbReference type="Proteomes" id="UP000290106"/>
    </source>
</evidence>
<feature type="transmembrane region" description="Helical" evidence="2">
    <location>
        <begin position="103"/>
        <end position="123"/>
    </location>
</feature>
<organism evidence="3 4">
    <name type="scientific">Blautia faecicola</name>
    <dbReference type="NCBI Taxonomy" id="2509240"/>
    <lineage>
        <taxon>Bacteria</taxon>
        <taxon>Bacillati</taxon>
        <taxon>Bacillota</taxon>
        <taxon>Clostridia</taxon>
        <taxon>Lachnospirales</taxon>
        <taxon>Lachnospiraceae</taxon>
        <taxon>Blautia</taxon>
    </lineage>
</organism>
<evidence type="ECO:0000313" key="3">
    <source>
        <dbReference type="EMBL" id="RXS74611.1"/>
    </source>
</evidence>
<dbReference type="RefSeq" id="WP_129257225.1">
    <property type="nucleotide sequence ID" value="NZ_SDKC01000001.1"/>
</dbReference>